<name>A0ABW3ZIE6_9RHOB</name>
<evidence type="ECO:0000313" key="1">
    <source>
        <dbReference type="EMBL" id="MFD1342889.1"/>
    </source>
</evidence>
<dbReference type="Pfam" id="PF05069">
    <property type="entry name" value="Phage_tail_S"/>
    <property type="match status" value="1"/>
</dbReference>
<organism evidence="1 2">
    <name type="scientific">Litorisediminicola beolgyonensis</name>
    <dbReference type="NCBI Taxonomy" id="1173614"/>
    <lineage>
        <taxon>Bacteria</taxon>
        <taxon>Pseudomonadati</taxon>
        <taxon>Pseudomonadota</taxon>
        <taxon>Alphaproteobacteria</taxon>
        <taxon>Rhodobacterales</taxon>
        <taxon>Paracoccaceae</taxon>
        <taxon>Litorisediminicola</taxon>
    </lineage>
</organism>
<dbReference type="InterPro" id="IPR006522">
    <property type="entry name" value="Phage_virion_morphogenesis"/>
</dbReference>
<dbReference type="Proteomes" id="UP001597135">
    <property type="component" value="Unassembled WGS sequence"/>
</dbReference>
<evidence type="ECO:0000313" key="2">
    <source>
        <dbReference type="Proteomes" id="UP001597135"/>
    </source>
</evidence>
<gene>
    <name evidence="1" type="ORF">ACFQ4E_10695</name>
</gene>
<dbReference type="RefSeq" id="WP_386803354.1">
    <property type="nucleotide sequence ID" value="NZ_JBHTMU010000016.1"/>
</dbReference>
<comment type="caution">
    <text evidence="1">The sequence shown here is derived from an EMBL/GenBank/DDBJ whole genome shotgun (WGS) entry which is preliminary data.</text>
</comment>
<protein>
    <submittedName>
        <fullName evidence="1">Phage virion morphogenesis protein</fullName>
    </submittedName>
</protein>
<dbReference type="EMBL" id="JBHTMU010000016">
    <property type="protein sequence ID" value="MFD1342889.1"/>
    <property type="molecule type" value="Genomic_DNA"/>
</dbReference>
<keyword evidence="2" id="KW-1185">Reference proteome</keyword>
<proteinExistence type="predicted"/>
<accession>A0ABW3ZIE6</accession>
<dbReference type="NCBIfam" id="TIGR01635">
    <property type="entry name" value="tail_comp_S"/>
    <property type="match status" value="1"/>
</dbReference>
<sequence length="170" mass="18308">MIEVELKDDELQRVLERLSRAVTDMTPAMQDVGELLVDSTRQGFASGASPDGTPWAPKSQATIDAYRRREGKGPNARIDFRPLFGPTGSLSSTIFSQAGPTSVEWGSPMIYAAVMQFGAEKGAFGTMSNGSPIPWGRIPARPYLGLSDEDRSNIAATLEEWISDAGGARD</sequence>
<reference evidence="2" key="1">
    <citation type="journal article" date="2019" name="Int. J. Syst. Evol. Microbiol.">
        <title>The Global Catalogue of Microorganisms (GCM) 10K type strain sequencing project: providing services to taxonomists for standard genome sequencing and annotation.</title>
        <authorList>
            <consortium name="The Broad Institute Genomics Platform"/>
            <consortium name="The Broad Institute Genome Sequencing Center for Infectious Disease"/>
            <person name="Wu L."/>
            <person name="Ma J."/>
        </authorList>
    </citation>
    <scope>NUCLEOTIDE SEQUENCE [LARGE SCALE GENOMIC DNA]</scope>
    <source>
        <strain evidence="2">CCUG 62953</strain>
    </source>
</reference>